<dbReference type="EMBL" id="KN714712">
    <property type="protein sequence ID" value="KUI58397.1"/>
    <property type="molecule type" value="Genomic_DNA"/>
</dbReference>
<gene>
    <name evidence="1" type="ORF">VP1G_05637</name>
</gene>
<dbReference type="AlphaFoldDB" id="A0A194V3A1"/>
<evidence type="ECO:0000313" key="2">
    <source>
        <dbReference type="Proteomes" id="UP000078576"/>
    </source>
</evidence>
<dbReference type="Proteomes" id="UP000078576">
    <property type="component" value="Unassembled WGS sequence"/>
</dbReference>
<sequence>MSDTPEMRAFRSQHSVADAIVAKARDNDARQVFGNMYNVYQQGTLQAITDRFTHPPPQPAAHNTKVVGREGERTQWNCSLCPPTFTVHDFDRHNQETHIKDPGRTFFCPVSNCTAKKIYRAEASAIDEHLASHNLFLNTTPGSKADKFVNGLNPSLLGKLPLNTLVHLAEADRAKVEAITTRKNDTLRQLPTDLQEPFTIEELTIPRGLVDDAKPDFNSIKKAGLVGYITELRKTLGKWEDGFTEAKMFLEGVGKD</sequence>
<accession>A0A194V3A1</accession>
<dbReference type="OrthoDB" id="10499791at2759"/>
<keyword evidence="2" id="KW-1185">Reference proteome</keyword>
<evidence type="ECO:0000313" key="1">
    <source>
        <dbReference type="EMBL" id="KUI58397.1"/>
    </source>
</evidence>
<organism evidence="1 2">
    <name type="scientific">Cytospora mali</name>
    <name type="common">Apple Valsa canker fungus</name>
    <name type="synonym">Valsa mali</name>
    <dbReference type="NCBI Taxonomy" id="578113"/>
    <lineage>
        <taxon>Eukaryota</taxon>
        <taxon>Fungi</taxon>
        <taxon>Dikarya</taxon>
        <taxon>Ascomycota</taxon>
        <taxon>Pezizomycotina</taxon>
        <taxon>Sordariomycetes</taxon>
        <taxon>Sordariomycetidae</taxon>
        <taxon>Diaporthales</taxon>
        <taxon>Cytosporaceae</taxon>
        <taxon>Cytospora</taxon>
    </lineage>
</organism>
<protein>
    <submittedName>
        <fullName evidence="1">Uncharacterized protein</fullName>
    </submittedName>
</protein>
<name>A0A194V3A1_CYTMA</name>
<proteinExistence type="predicted"/>
<reference evidence="2" key="1">
    <citation type="submission" date="2014-12" db="EMBL/GenBank/DDBJ databases">
        <title>Genome Sequence of Valsa Canker Pathogens Uncovers a Specific Adaption of Colonization on Woody Bark.</title>
        <authorList>
            <person name="Yin Z."/>
            <person name="Liu H."/>
            <person name="Gao X."/>
            <person name="Li Z."/>
            <person name="Song N."/>
            <person name="Ke X."/>
            <person name="Dai Q."/>
            <person name="Wu Y."/>
            <person name="Sun Y."/>
            <person name="Xu J.-R."/>
            <person name="Kang Z.K."/>
            <person name="Wang L."/>
            <person name="Huang L."/>
        </authorList>
    </citation>
    <scope>NUCLEOTIDE SEQUENCE [LARGE SCALE GENOMIC DNA]</scope>
    <source>
        <strain evidence="2">SXYL134</strain>
    </source>
</reference>